<organism evidence="3 4">
    <name type="scientific">Campylobacter iguaniorum</name>
    <dbReference type="NCBI Taxonomy" id="1244531"/>
    <lineage>
        <taxon>Bacteria</taxon>
        <taxon>Pseudomonadati</taxon>
        <taxon>Campylobacterota</taxon>
        <taxon>Epsilonproteobacteria</taxon>
        <taxon>Campylobacterales</taxon>
        <taxon>Campylobacteraceae</taxon>
        <taxon>Campylobacter</taxon>
    </lineage>
</organism>
<evidence type="ECO:0000259" key="1">
    <source>
        <dbReference type="Pfam" id="PF00534"/>
    </source>
</evidence>
<keyword evidence="3" id="KW-0808">Transferase</keyword>
<sequence length="403" mass="45900">MKKILFLTDNFPPEFNAPATRTYEHVKEWLKDKDVQVQIITCFPNFPSGKIYNGYKNKLYQKENYDGIEVIRVWSFMSSNSGFIKRVLDYMSYAFMAFFVGLFCKFDIIVATSPQFFTTWAGFGLSKIKRKPWVFELRDIWPESIKTVGAMKDSAILRFLEKVELFLYSDCAKVIAVTDAFKSNLISRGIDGKKIEVITNGSNLELFFARPKDNELIKKYNLENKFVVGYIGTHGLAHSLDFIVKSISKLQDNDICFLFVGDGAVKASVVSLAKELKLENIVFLGPVEKSEVPKYLSICDVSLAPLKKEDNFKTVIPSKIFEASAMLKPTLLGVEGQAKEIIEKYGAGICFEPENKADFIEKLCKIKDNNIYENCQIGCQKLANDFDRKKLAKSMLDILKEIY</sequence>
<dbReference type="Pfam" id="PF00534">
    <property type="entry name" value="Glycos_transf_1"/>
    <property type="match status" value="1"/>
</dbReference>
<dbReference type="InterPro" id="IPR028098">
    <property type="entry name" value="Glyco_trans_4-like_N"/>
</dbReference>
<dbReference type="eggNOG" id="COG0438">
    <property type="taxonomic scope" value="Bacteria"/>
</dbReference>
<dbReference type="SUPFAM" id="SSF53756">
    <property type="entry name" value="UDP-Glycosyltransferase/glycogen phosphorylase"/>
    <property type="match status" value="1"/>
</dbReference>
<dbReference type="GO" id="GO:0016758">
    <property type="term" value="F:hexosyltransferase activity"/>
    <property type="evidence" value="ECO:0007669"/>
    <property type="project" value="TreeGrafter"/>
</dbReference>
<evidence type="ECO:0000313" key="3">
    <source>
        <dbReference type="EMBL" id="AII13942.1"/>
    </source>
</evidence>
<feature type="domain" description="Glycosyltransferase subfamily 4-like N-terminal" evidence="2">
    <location>
        <begin position="22"/>
        <end position="205"/>
    </location>
</feature>
<dbReference type="EMBL" id="CP009043">
    <property type="protein sequence ID" value="AII13942.1"/>
    <property type="molecule type" value="Genomic_DNA"/>
</dbReference>
<dbReference type="Pfam" id="PF13439">
    <property type="entry name" value="Glyco_transf_4"/>
    <property type="match status" value="1"/>
</dbReference>
<dbReference type="CDD" id="cd03794">
    <property type="entry name" value="GT4_WbuB-like"/>
    <property type="match status" value="1"/>
</dbReference>
<name>A0A076F914_9BACT</name>
<proteinExistence type="predicted"/>
<protein>
    <submittedName>
        <fullName evidence="3">Glycosyltransferase, family 1</fullName>
    </submittedName>
</protein>
<dbReference type="PANTHER" id="PTHR45947:SF3">
    <property type="entry name" value="SULFOQUINOVOSYL TRANSFERASE SQD2"/>
    <property type="match status" value="1"/>
</dbReference>
<keyword evidence="4" id="KW-1185">Reference proteome</keyword>
<dbReference type="AlphaFoldDB" id="A0A076F914"/>
<dbReference type="InterPro" id="IPR001296">
    <property type="entry name" value="Glyco_trans_1"/>
</dbReference>
<feature type="domain" description="Glycosyl transferase family 1" evidence="1">
    <location>
        <begin position="215"/>
        <end position="370"/>
    </location>
</feature>
<dbReference type="Proteomes" id="UP000028486">
    <property type="component" value="Chromosome"/>
</dbReference>
<dbReference type="RefSeq" id="WP_038452496.1">
    <property type="nucleotide sequence ID" value="NZ_CP009043.1"/>
</dbReference>
<evidence type="ECO:0000259" key="2">
    <source>
        <dbReference type="Pfam" id="PF13439"/>
    </source>
</evidence>
<dbReference type="InterPro" id="IPR050194">
    <property type="entry name" value="Glycosyltransferase_grp1"/>
</dbReference>
<dbReference type="HOGENOM" id="CLU_009583_11_2_7"/>
<evidence type="ECO:0000313" key="4">
    <source>
        <dbReference type="Proteomes" id="UP000028486"/>
    </source>
</evidence>
<dbReference type="Gene3D" id="3.40.50.2000">
    <property type="entry name" value="Glycogen Phosphorylase B"/>
    <property type="match status" value="2"/>
</dbReference>
<reference evidence="4" key="1">
    <citation type="journal article" date="2014" name="Genome Announc.">
        <title>Complete Genome Sequence of Campylobacter iguaniorum Strain 1485ET, Isolated from a Bearded Dragon (Pogona vitticeps).</title>
        <authorList>
            <person name="Gilbert M.J."/>
            <person name="Miller W.G."/>
            <person name="Yee E."/>
            <person name="Kik M."/>
            <person name="Wagenaar J.A."/>
            <person name="Duim B."/>
        </authorList>
    </citation>
    <scope>NUCLEOTIDE SEQUENCE [LARGE SCALE GENOMIC DNA]</scope>
    <source>
        <strain evidence="4">1485E</strain>
    </source>
</reference>
<gene>
    <name evidence="3" type="ORF">CIG1485E_0063</name>
</gene>
<accession>A0A076F914</accession>
<dbReference type="KEGG" id="caj:CIG1485E_0063"/>
<dbReference type="STRING" id="1244531.CIG2463D_0066"/>
<dbReference type="OrthoDB" id="9787293at2"/>
<dbReference type="PANTHER" id="PTHR45947">
    <property type="entry name" value="SULFOQUINOVOSYL TRANSFERASE SQD2"/>
    <property type="match status" value="1"/>
</dbReference>